<evidence type="ECO:0000256" key="4">
    <source>
        <dbReference type="ARBA" id="ARBA00023136"/>
    </source>
</evidence>
<accession>A0A5C4S350</accession>
<keyword evidence="1" id="KW-1003">Cell membrane</keyword>
<reference evidence="7 8" key="1">
    <citation type="submission" date="2019-05" db="EMBL/GenBank/DDBJ databases">
        <title>Draft Whole-Genome sequence of the green sulfur bacterium Prosthecochloris vibrioformis DSM 260.</title>
        <authorList>
            <person name="Meyer T.E."/>
            <person name="Kyndt J.A."/>
        </authorList>
    </citation>
    <scope>NUCLEOTIDE SEQUENCE [LARGE SCALE GENOMIC DNA]</scope>
    <source>
        <strain evidence="7 8">DSM 260</strain>
    </source>
</reference>
<dbReference type="InterPro" id="IPR036465">
    <property type="entry name" value="vWFA_dom_sf"/>
</dbReference>
<evidence type="ECO:0000259" key="6">
    <source>
        <dbReference type="PROSITE" id="PS50234"/>
    </source>
</evidence>
<comment type="caution">
    <text evidence="7">The sequence shown here is derived from an EMBL/GenBank/DDBJ whole genome shotgun (WGS) entry which is preliminary data.</text>
</comment>
<dbReference type="SMART" id="SM00327">
    <property type="entry name" value="VWA"/>
    <property type="match status" value="1"/>
</dbReference>
<evidence type="ECO:0000256" key="5">
    <source>
        <dbReference type="SAM" id="Phobius"/>
    </source>
</evidence>
<gene>
    <name evidence="7" type="ORF">FGF68_00895</name>
</gene>
<dbReference type="InterPro" id="IPR050768">
    <property type="entry name" value="UPF0353/GerABKA_families"/>
</dbReference>
<dbReference type="Proteomes" id="UP000309544">
    <property type="component" value="Unassembled WGS sequence"/>
</dbReference>
<keyword evidence="2 5" id="KW-0812">Transmembrane</keyword>
<keyword evidence="8" id="KW-1185">Reference proteome</keyword>
<sequence>MMLYGFLLFIPPVRLAEPWWLLLFVPVLLFCLYRVPGRRYRLLLPGSGLLAGKGIGAGLPLVAAETMLLASSGLAAIVAMAGPEVNVARDAVPAPPGADVMLVIDASASMLQENEEGVSRFDLCREVALSWTEARHGGRTGLVLFRGDPFLISPLTGDHAVLADILRGIEPGGITREGTAAGSAIMFALRRLGISGSPQRFIMLFSDGEYNLGPLAPERAVAVAHAEGVVISALIPLAAGSVSQWLEEAARLTGGKSIRLGGASGRGVDPGMLPGGAGYHGTWFKLYPGSSLSPVFLVLALSLLVLAIVLGNTRLLKVP</sequence>
<dbReference type="AlphaFoldDB" id="A0A5C4S350"/>
<dbReference type="PANTHER" id="PTHR22550:SF5">
    <property type="entry name" value="LEUCINE ZIPPER PROTEIN 4"/>
    <property type="match status" value="1"/>
</dbReference>
<proteinExistence type="predicted"/>
<dbReference type="EMBL" id="VDCI01000001">
    <property type="protein sequence ID" value="TNJ37765.1"/>
    <property type="molecule type" value="Genomic_DNA"/>
</dbReference>
<evidence type="ECO:0000256" key="3">
    <source>
        <dbReference type="ARBA" id="ARBA00022989"/>
    </source>
</evidence>
<dbReference type="PROSITE" id="PS50234">
    <property type="entry name" value="VWFA"/>
    <property type="match status" value="1"/>
</dbReference>
<feature type="transmembrane region" description="Helical" evidence="5">
    <location>
        <begin position="295"/>
        <end position="316"/>
    </location>
</feature>
<feature type="transmembrane region" description="Helical" evidence="5">
    <location>
        <begin position="20"/>
        <end position="36"/>
    </location>
</feature>
<dbReference type="InterPro" id="IPR002035">
    <property type="entry name" value="VWF_A"/>
</dbReference>
<keyword evidence="4 5" id="KW-0472">Membrane</keyword>
<dbReference type="Gene3D" id="3.40.50.410">
    <property type="entry name" value="von Willebrand factor, type A domain"/>
    <property type="match status" value="1"/>
</dbReference>
<evidence type="ECO:0000313" key="7">
    <source>
        <dbReference type="EMBL" id="TNJ37765.1"/>
    </source>
</evidence>
<evidence type="ECO:0000256" key="2">
    <source>
        <dbReference type="ARBA" id="ARBA00022692"/>
    </source>
</evidence>
<dbReference type="PANTHER" id="PTHR22550">
    <property type="entry name" value="SPORE GERMINATION PROTEIN"/>
    <property type="match status" value="1"/>
</dbReference>
<name>A0A5C4S350_PROVB</name>
<organism evidence="7 8">
    <name type="scientific">Prosthecochloris vibrioformis</name>
    <name type="common">Chlorobium vibrioforme</name>
    <dbReference type="NCBI Taxonomy" id="1098"/>
    <lineage>
        <taxon>Bacteria</taxon>
        <taxon>Pseudomonadati</taxon>
        <taxon>Chlorobiota</taxon>
        <taxon>Chlorobiia</taxon>
        <taxon>Chlorobiales</taxon>
        <taxon>Chlorobiaceae</taxon>
        <taxon>Prosthecochloris</taxon>
    </lineage>
</organism>
<protein>
    <submittedName>
        <fullName evidence="7">VWA domain-containing protein</fullName>
    </submittedName>
</protein>
<evidence type="ECO:0000256" key="1">
    <source>
        <dbReference type="ARBA" id="ARBA00022475"/>
    </source>
</evidence>
<dbReference type="Pfam" id="PF13519">
    <property type="entry name" value="VWA_2"/>
    <property type="match status" value="1"/>
</dbReference>
<dbReference type="SUPFAM" id="SSF53300">
    <property type="entry name" value="vWA-like"/>
    <property type="match status" value="1"/>
</dbReference>
<keyword evidence="3 5" id="KW-1133">Transmembrane helix</keyword>
<feature type="domain" description="VWFA" evidence="6">
    <location>
        <begin position="99"/>
        <end position="234"/>
    </location>
</feature>
<dbReference type="RefSeq" id="WP_139626043.1">
    <property type="nucleotide sequence ID" value="NZ_VDCI01000001.1"/>
</dbReference>
<evidence type="ECO:0000313" key="8">
    <source>
        <dbReference type="Proteomes" id="UP000309544"/>
    </source>
</evidence>